<dbReference type="InterPro" id="IPR036388">
    <property type="entry name" value="WH-like_DNA-bd_sf"/>
</dbReference>
<accession>A0A7C4BC88</accession>
<protein>
    <submittedName>
        <fullName evidence="1">Uncharacterized protein</fullName>
    </submittedName>
</protein>
<name>A0A7C4BC88_9CREN</name>
<dbReference type="AlphaFoldDB" id="A0A7C4BC88"/>
<sequence>MQHSVKQKLEGFLKSGRSERREALLKIIPVDRSWSKVKKSIGDVGGGAINCEKLSELLAMLIAISIVEERDGKYVITAPV</sequence>
<proteinExistence type="predicted"/>
<organism evidence="1">
    <name type="scientific">Ignisphaera aggregans</name>
    <dbReference type="NCBI Taxonomy" id="334771"/>
    <lineage>
        <taxon>Archaea</taxon>
        <taxon>Thermoproteota</taxon>
        <taxon>Thermoprotei</taxon>
        <taxon>Desulfurococcales</taxon>
        <taxon>Desulfurococcaceae</taxon>
        <taxon>Ignisphaera</taxon>
    </lineage>
</organism>
<dbReference type="SUPFAM" id="SSF46785">
    <property type="entry name" value="Winged helix' DNA-binding domain"/>
    <property type="match status" value="1"/>
</dbReference>
<comment type="caution">
    <text evidence="1">The sequence shown here is derived from an EMBL/GenBank/DDBJ whole genome shotgun (WGS) entry which is preliminary data.</text>
</comment>
<reference evidence="1" key="1">
    <citation type="journal article" date="2020" name="mSystems">
        <title>Genome- and Community-Level Interaction Insights into Carbon Utilization and Element Cycling Functions of Hydrothermarchaeota in Hydrothermal Sediment.</title>
        <authorList>
            <person name="Zhou Z."/>
            <person name="Liu Y."/>
            <person name="Xu W."/>
            <person name="Pan J."/>
            <person name="Luo Z.H."/>
            <person name="Li M."/>
        </authorList>
    </citation>
    <scope>NUCLEOTIDE SEQUENCE [LARGE SCALE GENOMIC DNA]</scope>
    <source>
        <strain evidence="1">SpSt-732</strain>
    </source>
</reference>
<gene>
    <name evidence="1" type="ORF">ENV14_05350</name>
</gene>
<dbReference type="Gene3D" id="1.10.10.10">
    <property type="entry name" value="Winged helix-like DNA-binding domain superfamily/Winged helix DNA-binding domain"/>
    <property type="match status" value="1"/>
</dbReference>
<dbReference type="InterPro" id="IPR036390">
    <property type="entry name" value="WH_DNA-bd_sf"/>
</dbReference>
<evidence type="ECO:0000313" key="1">
    <source>
        <dbReference type="EMBL" id="HGI87799.1"/>
    </source>
</evidence>
<dbReference type="EMBL" id="DTFF01000045">
    <property type="protein sequence ID" value="HGI87799.1"/>
    <property type="molecule type" value="Genomic_DNA"/>
</dbReference>